<dbReference type="SUPFAM" id="SSF143011">
    <property type="entry name" value="RelE-like"/>
    <property type="match status" value="1"/>
</dbReference>
<comment type="caution">
    <text evidence="1">The sequence shown here is derived from an EMBL/GenBank/DDBJ whole genome shotgun (WGS) entry which is preliminary data.</text>
</comment>
<dbReference type="Proteomes" id="UP000033918">
    <property type="component" value="Unassembled WGS sequence"/>
</dbReference>
<gene>
    <name evidence="1" type="ORF">UU38_C0009G0007</name>
</gene>
<dbReference type="InterPro" id="IPR035093">
    <property type="entry name" value="RelE/ParE_toxin_dom_sf"/>
</dbReference>
<protein>
    <submittedName>
        <fullName evidence="1">Addiction module toxin, RelE/StbE family</fullName>
    </submittedName>
</protein>
<proteinExistence type="predicted"/>
<dbReference type="Gene3D" id="3.30.2310.20">
    <property type="entry name" value="RelE-like"/>
    <property type="match status" value="1"/>
</dbReference>
<evidence type="ECO:0000313" key="1">
    <source>
        <dbReference type="EMBL" id="KKR88351.1"/>
    </source>
</evidence>
<dbReference type="EMBL" id="LCAK01000009">
    <property type="protein sequence ID" value="KKR88351.1"/>
    <property type="molecule type" value="Genomic_DNA"/>
</dbReference>
<sequence>MEIIFLPVFKKEIDELPERIRKMAEKKLKIFLKDPFEKSLKTHKLKGNLNWMCFFWINRDYRIGFEIVNKKTVRLYYARIHDKMYKK</sequence>
<reference evidence="1 2" key="1">
    <citation type="journal article" date="2015" name="Nature">
        <title>rRNA introns, odd ribosomes, and small enigmatic genomes across a large radiation of phyla.</title>
        <authorList>
            <person name="Brown C.T."/>
            <person name="Hug L.A."/>
            <person name="Thomas B.C."/>
            <person name="Sharon I."/>
            <person name="Castelle C.J."/>
            <person name="Singh A."/>
            <person name="Wilkins M.J."/>
            <person name="Williams K.H."/>
            <person name="Banfield J.F."/>
        </authorList>
    </citation>
    <scope>NUCLEOTIDE SEQUENCE [LARGE SCALE GENOMIC DNA]</scope>
</reference>
<accession>A0A0G0ULF5</accession>
<name>A0A0G0ULF5_9BACT</name>
<organism evidence="1 2">
    <name type="scientific">Candidatus Wolfebacteria bacterium GW2011_GWB1_41_12</name>
    <dbReference type="NCBI Taxonomy" id="1619006"/>
    <lineage>
        <taxon>Bacteria</taxon>
        <taxon>Candidatus Wolfeibacteriota</taxon>
    </lineage>
</organism>
<evidence type="ECO:0000313" key="2">
    <source>
        <dbReference type="Proteomes" id="UP000033918"/>
    </source>
</evidence>
<dbReference type="AlphaFoldDB" id="A0A0G0ULF5"/>